<dbReference type="InterPro" id="IPR052729">
    <property type="entry name" value="Acyl/Acetyltrans_Enzymes"/>
</dbReference>
<gene>
    <name evidence="2" type="ORF">KDH_14360</name>
</gene>
<comment type="caution">
    <text evidence="2">The sequence shown here is derived from an EMBL/GenBank/DDBJ whole genome shotgun (WGS) entry which is preliminary data.</text>
</comment>
<protein>
    <recommendedName>
        <fullName evidence="1">N-acetyltransferase domain-containing protein</fullName>
    </recommendedName>
</protein>
<dbReference type="Proteomes" id="UP001344906">
    <property type="component" value="Unassembled WGS sequence"/>
</dbReference>
<name>A0ABQ6FQ98_9CHLR</name>
<dbReference type="SUPFAM" id="SSF55729">
    <property type="entry name" value="Acyl-CoA N-acyltransferases (Nat)"/>
    <property type="match status" value="1"/>
</dbReference>
<dbReference type="Pfam" id="PF18014">
    <property type="entry name" value="Acetyltransf_18"/>
    <property type="match status" value="1"/>
</dbReference>
<reference evidence="2 3" key="1">
    <citation type="submission" date="2023-02" db="EMBL/GenBank/DDBJ databases">
        <title>Dictyobacter halimunensis sp. nov., a new member of the class Ktedonobacteria from forest soil in a geothermal area.</title>
        <authorList>
            <person name="Rachmania M.K."/>
            <person name="Ningsih F."/>
            <person name="Sakai Y."/>
            <person name="Yabe S."/>
            <person name="Yokota A."/>
            <person name="Sjamsuridzal W."/>
        </authorList>
    </citation>
    <scope>NUCLEOTIDE SEQUENCE [LARGE SCALE GENOMIC DNA]</scope>
    <source>
        <strain evidence="2 3">S3.2.2.5</strain>
    </source>
</reference>
<dbReference type="Gene3D" id="3.40.630.90">
    <property type="match status" value="1"/>
</dbReference>
<dbReference type="Gene3D" id="3.40.630.30">
    <property type="match status" value="1"/>
</dbReference>
<evidence type="ECO:0000259" key="1">
    <source>
        <dbReference type="PROSITE" id="PS51186"/>
    </source>
</evidence>
<dbReference type="InterPro" id="IPR000182">
    <property type="entry name" value="GNAT_dom"/>
</dbReference>
<dbReference type="CDD" id="cd04301">
    <property type="entry name" value="NAT_SF"/>
    <property type="match status" value="1"/>
</dbReference>
<dbReference type="PANTHER" id="PTHR47237">
    <property type="entry name" value="SLL0310 PROTEIN"/>
    <property type="match status" value="1"/>
</dbReference>
<dbReference type="PANTHER" id="PTHR47237:SF2">
    <property type="entry name" value="BLL4206 PROTEIN"/>
    <property type="match status" value="1"/>
</dbReference>
<dbReference type="PROSITE" id="PS51186">
    <property type="entry name" value="GNAT"/>
    <property type="match status" value="1"/>
</dbReference>
<dbReference type="RefSeq" id="WP_338248244.1">
    <property type="nucleotide sequence ID" value="NZ_BSRI01000001.1"/>
</dbReference>
<dbReference type="Pfam" id="PF00583">
    <property type="entry name" value="Acetyltransf_1"/>
    <property type="match status" value="1"/>
</dbReference>
<evidence type="ECO:0000313" key="2">
    <source>
        <dbReference type="EMBL" id="GLV54589.1"/>
    </source>
</evidence>
<feature type="domain" description="N-acetyltransferase" evidence="1">
    <location>
        <begin position="3"/>
        <end position="145"/>
    </location>
</feature>
<proteinExistence type="predicted"/>
<dbReference type="InterPro" id="IPR041496">
    <property type="entry name" value="YitH/HolE_GNAT"/>
</dbReference>
<dbReference type="InterPro" id="IPR016181">
    <property type="entry name" value="Acyl_CoA_acyltransferase"/>
</dbReference>
<organism evidence="2 3">
    <name type="scientific">Dictyobacter halimunensis</name>
    <dbReference type="NCBI Taxonomy" id="3026934"/>
    <lineage>
        <taxon>Bacteria</taxon>
        <taxon>Bacillati</taxon>
        <taxon>Chloroflexota</taxon>
        <taxon>Ktedonobacteria</taxon>
        <taxon>Ktedonobacterales</taxon>
        <taxon>Dictyobacteraceae</taxon>
        <taxon>Dictyobacter</taxon>
    </lineage>
</organism>
<accession>A0ABQ6FQ98</accession>
<evidence type="ECO:0000313" key="3">
    <source>
        <dbReference type="Proteomes" id="UP001344906"/>
    </source>
</evidence>
<dbReference type="EMBL" id="BSRI01000001">
    <property type="protein sequence ID" value="GLV54589.1"/>
    <property type="molecule type" value="Genomic_DNA"/>
</dbReference>
<sequence>MTVTIRTLYDSDLDAADAVQMAAYNIPNSRKSALQTYLRLQPDGWMLALQDNEPVGLGGLVDYGPFAYLGMMSVLPAAQGKGIGKQLVSHLLRWAIDRQCPAILLDATPAGSYLYKSFDFVEIDRSQHWRRLDIDKMILPSQANDAVTAISANDLPALAAFDTPYFGASRIHVLEAMLGQYPQRAFAVWDKADRVNGYLFAQERSIGPWVARTMEDAEHLLAAALKLPFIGNAISVNVSSITNQDAIQLLERYGFKLQRTLSHMRRGRAVERDLRNIYGQTAFALG</sequence>
<keyword evidence="3" id="KW-1185">Reference proteome</keyword>